<evidence type="ECO:0000256" key="2">
    <source>
        <dbReference type="SAM" id="Phobius"/>
    </source>
</evidence>
<feature type="region of interest" description="Disordered" evidence="1">
    <location>
        <begin position="290"/>
        <end position="345"/>
    </location>
</feature>
<proteinExistence type="predicted"/>
<name>A0A8H4QU52_9AGAR</name>
<feature type="transmembrane region" description="Helical" evidence="2">
    <location>
        <begin position="184"/>
        <end position="206"/>
    </location>
</feature>
<feature type="transmembrane region" description="Helical" evidence="2">
    <location>
        <begin position="116"/>
        <end position="134"/>
    </location>
</feature>
<feature type="transmembrane region" description="Helical" evidence="2">
    <location>
        <begin position="20"/>
        <end position="43"/>
    </location>
</feature>
<evidence type="ECO:0000313" key="4">
    <source>
        <dbReference type="Proteomes" id="UP000521872"/>
    </source>
</evidence>
<feature type="transmembrane region" description="Helical" evidence="2">
    <location>
        <begin position="141"/>
        <end position="164"/>
    </location>
</feature>
<sequence>MSSFFPIKDQISLVSGDLHASLITQFATGIYIGVYLSTAYLYLSHNKSTLSRKCALVSVLTVLFAISMLGTGVNWWCTKLRFDTLLDTRLSIAEGSLEGIGIPRGISISNDVSTELGYLLADGVMIWRCFNVCGRSLRRSLVPLLLFVAEIVLVIVAVIFETLYDYDLAFRNSHPPALMDFLTGSVNLIVAVTTLASTLFICYHIYTRTDRKSRRRYSHIIDAVIQSSALSAISFILTATTTFMAVKAQTLESLISGIVFYNYAGRVSSIMTGLAPTLMVARLTIFSETSDSGTSSVNLPSNDELVEPGEQDFGFRNGEPNAGDGADIEEIERERSNGSRGHDYV</sequence>
<dbReference type="EMBL" id="JAACJL010000031">
    <property type="protein sequence ID" value="KAF4616417.1"/>
    <property type="molecule type" value="Genomic_DNA"/>
</dbReference>
<keyword evidence="2" id="KW-0812">Transmembrane</keyword>
<dbReference type="Proteomes" id="UP000521872">
    <property type="component" value="Unassembled WGS sequence"/>
</dbReference>
<keyword evidence="2" id="KW-1133">Transmembrane helix</keyword>
<gene>
    <name evidence="3" type="ORF">D9613_008479</name>
</gene>
<comment type="caution">
    <text evidence="3">The sequence shown here is derived from an EMBL/GenBank/DDBJ whole genome shotgun (WGS) entry which is preliminary data.</text>
</comment>
<dbReference type="AlphaFoldDB" id="A0A8H4QU52"/>
<organism evidence="3 4">
    <name type="scientific">Agrocybe pediades</name>
    <dbReference type="NCBI Taxonomy" id="84607"/>
    <lineage>
        <taxon>Eukaryota</taxon>
        <taxon>Fungi</taxon>
        <taxon>Dikarya</taxon>
        <taxon>Basidiomycota</taxon>
        <taxon>Agaricomycotina</taxon>
        <taxon>Agaricomycetes</taxon>
        <taxon>Agaricomycetidae</taxon>
        <taxon>Agaricales</taxon>
        <taxon>Agaricineae</taxon>
        <taxon>Strophariaceae</taxon>
        <taxon>Agrocybe</taxon>
    </lineage>
</organism>
<accession>A0A8H4QU52</accession>
<keyword evidence="4" id="KW-1185">Reference proteome</keyword>
<feature type="compositionally biased region" description="Basic and acidic residues" evidence="1">
    <location>
        <begin position="332"/>
        <end position="345"/>
    </location>
</feature>
<evidence type="ECO:0000256" key="1">
    <source>
        <dbReference type="SAM" id="MobiDB-lite"/>
    </source>
</evidence>
<feature type="compositionally biased region" description="Polar residues" evidence="1">
    <location>
        <begin position="290"/>
        <end position="301"/>
    </location>
</feature>
<protein>
    <submittedName>
        <fullName evidence="3">Uncharacterized protein</fullName>
    </submittedName>
</protein>
<keyword evidence="2" id="KW-0472">Membrane</keyword>
<reference evidence="3 4" key="1">
    <citation type="submission" date="2019-12" db="EMBL/GenBank/DDBJ databases">
        <authorList>
            <person name="Floudas D."/>
            <person name="Bentzer J."/>
            <person name="Ahren D."/>
            <person name="Johansson T."/>
            <person name="Persson P."/>
            <person name="Tunlid A."/>
        </authorList>
    </citation>
    <scope>NUCLEOTIDE SEQUENCE [LARGE SCALE GENOMIC DNA]</scope>
    <source>
        <strain evidence="3 4">CBS 102.39</strain>
    </source>
</reference>
<evidence type="ECO:0000313" key="3">
    <source>
        <dbReference type="EMBL" id="KAF4616417.1"/>
    </source>
</evidence>
<feature type="transmembrane region" description="Helical" evidence="2">
    <location>
        <begin position="227"/>
        <end position="246"/>
    </location>
</feature>
<feature type="transmembrane region" description="Helical" evidence="2">
    <location>
        <begin position="55"/>
        <end position="76"/>
    </location>
</feature>